<proteinExistence type="inferred from homology"/>
<keyword evidence="4 7" id="KW-0255">Endonuclease</keyword>
<dbReference type="Gene3D" id="3.40.390.30">
    <property type="entry name" value="Metalloproteases ('zincins'), catalytic domain"/>
    <property type="match status" value="1"/>
</dbReference>
<dbReference type="GO" id="GO:0004521">
    <property type="term" value="F:RNA endonuclease activity"/>
    <property type="evidence" value="ECO:0007669"/>
    <property type="project" value="UniProtKB-UniRule"/>
</dbReference>
<dbReference type="SUPFAM" id="SSF55486">
    <property type="entry name" value="Metalloproteases ('zincins'), catalytic domain"/>
    <property type="match status" value="1"/>
</dbReference>
<feature type="binding site" evidence="7">
    <location>
        <position position="121"/>
    </location>
    <ligand>
        <name>Zn(2+)</name>
        <dbReference type="ChEBI" id="CHEBI:29105"/>
        <note>catalytic</note>
    </ligand>
</feature>
<dbReference type="PANTHER" id="PTHR46986">
    <property type="entry name" value="ENDORIBONUCLEASE YBEY, CHLOROPLASTIC"/>
    <property type="match status" value="1"/>
</dbReference>
<dbReference type="EC" id="3.1.-.-" evidence="7"/>
<keyword evidence="6 7" id="KW-0862">Zinc</keyword>
<dbReference type="AlphaFoldDB" id="A0A2N0VKW7"/>
<keyword evidence="3 7" id="KW-0479">Metal-binding</keyword>
<evidence type="ECO:0000313" key="8">
    <source>
        <dbReference type="EMBL" id="PKD44820.1"/>
    </source>
</evidence>
<evidence type="ECO:0000256" key="7">
    <source>
        <dbReference type="HAMAP-Rule" id="MF_00009"/>
    </source>
</evidence>
<dbReference type="PANTHER" id="PTHR46986:SF1">
    <property type="entry name" value="ENDORIBONUCLEASE YBEY, CHLOROPLASTIC"/>
    <property type="match status" value="1"/>
</dbReference>
<keyword evidence="7" id="KW-0963">Cytoplasm</keyword>
<dbReference type="GO" id="GO:0005737">
    <property type="term" value="C:cytoplasm"/>
    <property type="evidence" value="ECO:0007669"/>
    <property type="project" value="UniProtKB-SubCell"/>
</dbReference>
<keyword evidence="7" id="KW-0698">rRNA processing</keyword>
<keyword evidence="2 7" id="KW-0540">Nuclease</keyword>
<comment type="similarity">
    <text evidence="1 7">Belongs to the endoribonuclease YbeY family.</text>
</comment>
<sequence length="155" mass="18111">MTNFPDIPTEPDDKLIINNESGEAVPVEEQVLLKLINITEEKETIRYKEIELVYVDEKEIVRINKEFLDRDYITDIITFRYDENNPDAIEGTLYCCAPRIAEQSAEFDNDLKTEYLRVFVHGLIHLAGYDDQTAKEKERMTEKEDQYLEALNSLS</sequence>
<reference evidence="8 9" key="1">
    <citation type="submission" date="2017-11" db="EMBL/GenBank/DDBJ databases">
        <title>Rhodohalobacter 15182 sp. nov., isolated from a salt lake.</title>
        <authorList>
            <person name="Han S."/>
        </authorList>
    </citation>
    <scope>NUCLEOTIDE SEQUENCE [LARGE SCALE GENOMIC DNA]</scope>
    <source>
        <strain evidence="8 9">15182</strain>
    </source>
</reference>
<dbReference type="HAMAP" id="MF_00009">
    <property type="entry name" value="Endoribonucl_YbeY"/>
    <property type="match status" value="1"/>
</dbReference>
<dbReference type="NCBIfam" id="TIGR00043">
    <property type="entry name" value="rRNA maturation RNase YbeY"/>
    <property type="match status" value="1"/>
</dbReference>
<comment type="function">
    <text evidence="7">Single strand-specific metallo-endoribonuclease involved in late-stage 70S ribosome quality control and in maturation of the 3' terminus of the 16S rRNA.</text>
</comment>
<dbReference type="InterPro" id="IPR002036">
    <property type="entry name" value="YbeY"/>
</dbReference>
<evidence type="ECO:0000313" key="9">
    <source>
        <dbReference type="Proteomes" id="UP000233398"/>
    </source>
</evidence>
<gene>
    <name evidence="7 8" type="primary">ybeY</name>
    <name evidence="8" type="ORF">CWD77_04985</name>
</gene>
<keyword evidence="9" id="KW-1185">Reference proteome</keyword>
<evidence type="ECO:0000256" key="6">
    <source>
        <dbReference type="ARBA" id="ARBA00022833"/>
    </source>
</evidence>
<organism evidence="8 9">
    <name type="scientific">Rhodohalobacter barkolensis</name>
    <dbReference type="NCBI Taxonomy" id="2053187"/>
    <lineage>
        <taxon>Bacteria</taxon>
        <taxon>Pseudomonadati</taxon>
        <taxon>Balneolota</taxon>
        <taxon>Balneolia</taxon>
        <taxon>Balneolales</taxon>
        <taxon>Balneolaceae</taxon>
        <taxon>Rhodohalobacter</taxon>
    </lineage>
</organism>
<comment type="cofactor">
    <cofactor evidence="7">
        <name>Zn(2+)</name>
        <dbReference type="ChEBI" id="CHEBI:29105"/>
    </cofactor>
    <text evidence="7">Binds 1 zinc ion.</text>
</comment>
<dbReference type="Proteomes" id="UP000233398">
    <property type="component" value="Unassembled WGS sequence"/>
</dbReference>
<dbReference type="GO" id="GO:0006364">
    <property type="term" value="P:rRNA processing"/>
    <property type="evidence" value="ECO:0007669"/>
    <property type="project" value="UniProtKB-UniRule"/>
</dbReference>
<dbReference type="EMBL" id="PISP01000001">
    <property type="protein sequence ID" value="PKD44820.1"/>
    <property type="molecule type" value="Genomic_DNA"/>
</dbReference>
<feature type="binding site" evidence="7">
    <location>
        <position position="131"/>
    </location>
    <ligand>
        <name>Zn(2+)</name>
        <dbReference type="ChEBI" id="CHEBI:29105"/>
        <note>catalytic</note>
    </ligand>
</feature>
<comment type="caution">
    <text evidence="8">The sequence shown here is derived from an EMBL/GenBank/DDBJ whole genome shotgun (WGS) entry which is preliminary data.</text>
</comment>
<name>A0A2N0VKW7_9BACT</name>
<dbReference type="GO" id="GO:0004222">
    <property type="term" value="F:metalloendopeptidase activity"/>
    <property type="evidence" value="ECO:0007669"/>
    <property type="project" value="InterPro"/>
</dbReference>
<accession>A0A2N0VKW7</accession>
<evidence type="ECO:0000256" key="2">
    <source>
        <dbReference type="ARBA" id="ARBA00022722"/>
    </source>
</evidence>
<evidence type="ECO:0000256" key="3">
    <source>
        <dbReference type="ARBA" id="ARBA00022723"/>
    </source>
</evidence>
<dbReference type="Pfam" id="PF02130">
    <property type="entry name" value="YbeY"/>
    <property type="match status" value="1"/>
</dbReference>
<feature type="binding site" evidence="7">
    <location>
        <position position="125"/>
    </location>
    <ligand>
        <name>Zn(2+)</name>
        <dbReference type="ChEBI" id="CHEBI:29105"/>
        <note>catalytic</note>
    </ligand>
</feature>
<dbReference type="InterPro" id="IPR023091">
    <property type="entry name" value="MetalPrtase_cat_dom_sf_prd"/>
</dbReference>
<evidence type="ECO:0000256" key="4">
    <source>
        <dbReference type="ARBA" id="ARBA00022759"/>
    </source>
</evidence>
<evidence type="ECO:0000256" key="1">
    <source>
        <dbReference type="ARBA" id="ARBA00010875"/>
    </source>
</evidence>
<protein>
    <recommendedName>
        <fullName evidence="7">Endoribonuclease YbeY</fullName>
        <ecNumber evidence="7">3.1.-.-</ecNumber>
    </recommendedName>
</protein>
<evidence type="ECO:0000256" key="5">
    <source>
        <dbReference type="ARBA" id="ARBA00022801"/>
    </source>
</evidence>
<dbReference type="OrthoDB" id="9811984at2"/>
<keyword evidence="7" id="KW-0690">Ribosome biogenesis</keyword>
<dbReference type="GO" id="GO:0008270">
    <property type="term" value="F:zinc ion binding"/>
    <property type="evidence" value="ECO:0007669"/>
    <property type="project" value="UniProtKB-UniRule"/>
</dbReference>
<keyword evidence="5 7" id="KW-0378">Hydrolase</keyword>
<comment type="subcellular location">
    <subcellularLocation>
        <location evidence="7">Cytoplasm</location>
    </subcellularLocation>
</comment>